<dbReference type="eggNOG" id="KOG2161">
    <property type="taxonomic scope" value="Eukaryota"/>
</dbReference>
<evidence type="ECO:0000313" key="3">
    <source>
        <dbReference type="Proteomes" id="UP000007875"/>
    </source>
</evidence>
<dbReference type="InterPro" id="IPR004888">
    <property type="entry name" value="Glycoside_hydrolase_63"/>
</dbReference>
<keyword evidence="3" id="KW-1185">Reference proteome</keyword>
<evidence type="ECO:0000259" key="1">
    <source>
        <dbReference type="Pfam" id="PF22422"/>
    </source>
</evidence>
<evidence type="ECO:0000313" key="2">
    <source>
        <dbReference type="Ensembl" id="ENSCSAVP00000011333.1"/>
    </source>
</evidence>
<reference evidence="3" key="1">
    <citation type="submission" date="2003-08" db="EMBL/GenBank/DDBJ databases">
        <authorList>
            <person name="Birren B."/>
            <person name="Nusbaum C."/>
            <person name="Abebe A."/>
            <person name="Abouelleil A."/>
            <person name="Adekoya E."/>
            <person name="Ait-zahra M."/>
            <person name="Allen N."/>
            <person name="Allen T."/>
            <person name="An P."/>
            <person name="Anderson M."/>
            <person name="Anderson S."/>
            <person name="Arachchi H."/>
            <person name="Armbruster J."/>
            <person name="Bachantsang P."/>
            <person name="Baldwin J."/>
            <person name="Barry A."/>
            <person name="Bayul T."/>
            <person name="Blitshsteyn B."/>
            <person name="Bloom T."/>
            <person name="Blye J."/>
            <person name="Boguslavskiy L."/>
            <person name="Borowsky M."/>
            <person name="Boukhgalter B."/>
            <person name="Brunache A."/>
            <person name="Butler J."/>
            <person name="Calixte N."/>
            <person name="Calvo S."/>
            <person name="Camarata J."/>
            <person name="Campo K."/>
            <person name="Chang J."/>
            <person name="Cheshatsang Y."/>
            <person name="Citroen M."/>
            <person name="Collymore A."/>
            <person name="Considine T."/>
            <person name="Cook A."/>
            <person name="Cooke P."/>
            <person name="Corum B."/>
            <person name="Cuomo C."/>
            <person name="David R."/>
            <person name="Dawoe T."/>
            <person name="Degray S."/>
            <person name="Dodge S."/>
            <person name="Dooley K."/>
            <person name="Dorje P."/>
            <person name="Dorjee K."/>
            <person name="Dorris L."/>
            <person name="Duffey N."/>
            <person name="Dupes A."/>
            <person name="Elkins T."/>
            <person name="Engels R."/>
            <person name="Erickson J."/>
            <person name="Farina A."/>
            <person name="Faro S."/>
            <person name="Ferreira P."/>
            <person name="Fischer H."/>
            <person name="Fitzgerald M."/>
            <person name="Foley K."/>
            <person name="Gage D."/>
            <person name="Galagan J."/>
            <person name="Gearin G."/>
            <person name="Gnerre S."/>
            <person name="Gnirke A."/>
            <person name="Goyette A."/>
            <person name="Graham J."/>
            <person name="Grandbois E."/>
            <person name="Gyaltsen K."/>
            <person name="Hafez N."/>
            <person name="Hagopian D."/>
            <person name="Hagos B."/>
            <person name="Hall J."/>
            <person name="Hatcher B."/>
            <person name="Heller A."/>
            <person name="Higgins H."/>
            <person name="Honan T."/>
            <person name="Horn A."/>
            <person name="Houde N."/>
            <person name="Hughes L."/>
            <person name="Hulme W."/>
            <person name="Husby E."/>
            <person name="Iliev I."/>
            <person name="Jaffe D."/>
            <person name="Jones C."/>
            <person name="Kamal M."/>
            <person name="Kamat A."/>
            <person name="Kamvysselis M."/>
            <person name="Karlsson E."/>
            <person name="Kells C."/>
            <person name="Kieu A."/>
            <person name="Kisner P."/>
            <person name="Kodira C."/>
            <person name="Kulbokas E."/>
            <person name="Labutti K."/>
            <person name="Lama D."/>
            <person name="Landers T."/>
            <person name="Leger J."/>
            <person name="Levine S."/>
            <person name="Lewis D."/>
            <person name="Lewis T."/>
            <person name="Lindblad-toh K."/>
            <person name="Liu X."/>
            <person name="Lokyitsang T."/>
            <person name="Lokyitsang Y."/>
            <person name="Lucien O."/>
            <person name="Lui A."/>
            <person name="Ma L.J."/>
            <person name="Mabbitt R."/>
            <person name="Macdonald J."/>
            <person name="Maclean C."/>
            <person name="Major J."/>
            <person name="Manning J."/>
            <person name="Marabella R."/>
            <person name="Maru K."/>
            <person name="Matthews C."/>
            <person name="Mauceli E."/>
            <person name="Mccarthy M."/>
            <person name="Mcdonough S."/>
            <person name="Mcghee T."/>
            <person name="Meldrim J."/>
            <person name="Meneus L."/>
            <person name="Mesirov J."/>
            <person name="Mihalev A."/>
            <person name="Mihova T."/>
            <person name="Mikkelsen T."/>
            <person name="Mlenga V."/>
            <person name="Moru K."/>
            <person name="Mozes J."/>
            <person name="Mulrain L."/>
            <person name="Munson G."/>
            <person name="Naylor J."/>
            <person name="Newes C."/>
            <person name="Nguyen C."/>
            <person name="Nguyen N."/>
            <person name="Nguyen T."/>
            <person name="Nicol R."/>
            <person name="Nielsen C."/>
            <person name="Nizzari M."/>
            <person name="Norbu C."/>
            <person name="Norbu N."/>
            <person name="O'donnell P."/>
            <person name="Okoawo O."/>
            <person name="O'leary S."/>
            <person name="Omotosho B."/>
            <person name="O'neill K."/>
            <person name="Osman S."/>
            <person name="Parker S."/>
            <person name="Perrin D."/>
            <person name="Phunkhang P."/>
            <person name="Piqani B."/>
            <person name="Purcell S."/>
            <person name="Rachupka T."/>
            <person name="Ramasamy U."/>
            <person name="Rameau R."/>
            <person name="Ray V."/>
            <person name="Raymond C."/>
            <person name="Retta R."/>
            <person name="Richardson S."/>
            <person name="Rise C."/>
            <person name="Rodriguez J."/>
            <person name="Rogers J."/>
            <person name="Rogov P."/>
            <person name="Rutman M."/>
            <person name="Schupbach R."/>
            <person name="Seaman C."/>
            <person name="Settipalli S."/>
            <person name="Sharpe T."/>
            <person name="Sheridan J."/>
            <person name="Sherpa N."/>
            <person name="Shi J."/>
            <person name="Smirnov S."/>
            <person name="Smith C."/>
            <person name="Sougnez C."/>
            <person name="Spencer B."/>
            <person name="Stalker J."/>
            <person name="Stange-thomann N."/>
            <person name="Stavropoulos S."/>
            <person name="Stetson K."/>
            <person name="Stone C."/>
            <person name="Stone S."/>
            <person name="Stubbs M."/>
            <person name="Talamas J."/>
            <person name="Tchuinga P."/>
            <person name="Tenzing P."/>
            <person name="Tesfaye S."/>
            <person name="Theodore J."/>
            <person name="Thoulutsang Y."/>
            <person name="Topham K."/>
            <person name="Towey S."/>
            <person name="Tsamla T."/>
            <person name="Tsomo N."/>
            <person name="Vallee D."/>
            <person name="Vassiliev H."/>
            <person name="Venkataraman V."/>
            <person name="Vinson J."/>
            <person name="Vo A."/>
            <person name="Wade C."/>
            <person name="Wang S."/>
            <person name="Wangchuk T."/>
            <person name="Wangdi T."/>
            <person name="Whittaker C."/>
            <person name="Wilkinson J."/>
            <person name="Wu Y."/>
            <person name="Wyman D."/>
            <person name="Yadav S."/>
            <person name="Yang S."/>
            <person name="Yang X."/>
            <person name="Yeager S."/>
            <person name="Yee E."/>
            <person name="Young G."/>
            <person name="Zainoun J."/>
            <person name="Zembeck L."/>
            <person name="Zimmer A."/>
            <person name="Zody M."/>
            <person name="Lander E."/>
        </authorList>
    </citation>
    <scope>NUCLEOTIDE SEQUENCE [LARGE SCALE GENOMIC DNA]</scope>
</reference>
<accession>H2Z171</accession>
<dbReference type="SUPFAM" id="SSF48208">
    <property type="entry name" value="Six-hairpin glycosidases"/>
    <property type="match status" value="1"/>
</dbReference>
<dbReference type="PANTHER" id="PTHR10412:SF10">
    <property type="entry name" value="GLYCOSYL HYDROLASE FAMILY 63 C-TERMINAL DOMAIN-CONTAINING PROTEIN"/>
    <property type="match status" value="1"/>
</dbReference>
<name>H2Z171_CIOSA</name>
<dbReference type="InterPro" id="IPR008928">
    <property type="entry name" value="6-hairpin_glycosidase_sf"/>
</dbReference>
<dbReference type="InterPro" id="IPR012341">
    <property type="entry name" value="6hp_glycosidase-like_sf"/>
</dbReference>
<dbReference type="InParanoid" id="H2Z171"/>
<dbReference type="Ensembl" id="ENSCSAVT00000011466.1">
    <property type="protein sequence ID" value="ENSCSAVP00000011333.1"/>
    <property type="gene ID" value="ENSCSAVG00000006634.1"/>
</dbReference>
<dbReference type="GO" id="GO:0004573">
    <property type="term" value="F:Glc3Man9GlcNAc2 oligosaccharide glucosidase activity"/>
    <property type="evidence" value="ECO:0007669"/>
    <property type="project" value="InterPro"/>
</dbReference>
<dbReference type="Proteomes" id="UP000007875">
    <property type="component" value="Unassembled WGS sequence"/>
</dbReference>
<protein>
    <recommendedName>
        <fullName evidence="1">Mannosylglycerate hydrolase MGH1-like glycoside hydrolase domain-containing protein</fullName>
    </recommendedName>
</protein>
<dbReference type="STRING" id="51511.ENSCSAVP00000011333"/>
<dbReference type="AlphaFoldDB" id="H2Z171"/>
<feature type="domain" description="Mannosylglycerate hydrolase MGH1-like glycoside hydrolase" evidence="1">
    <location>
        <begin position="494"/>
        <end position="597"/>
    </location>
</feature>
<reference evidence="2" key="3">
    <citation type="submission" date="2025-09" db="UniProtKB">
        <authorList>
            <consortium name="Ensembl"/>
        </authorList>
    </citation>
    <scope>IDENTIFICATION</scope>
</reference>
<reference evidence="2" key="2">
    <citation type="submission" date="2025-08" db="UniProtKB">
        <authorList>
            <consortium name="Ensembl"/>
        </authorList>
    </citation>
    <scope>IDENTIFICATION</scope>
</reference>
<dbReference type="Pfam" id="PF22422">
    <property type="entry name" value="MGH1-like_GH"/>
    <property type="match status" value="1"/>
</dbReference>
<dbReference type="Gene3D" id="1.50.10.10">
    <property type="match status" value="2"/>
</dbReference>
<dbReference type="GO" id="GO:0009311">
    <property type="term" value="P:oligosaccharide metabolic process"/>
    <property type="evidence" value="ECO:0007669"/>
    <property type="project" value="InterPro"/>
</dbReference>
<sequence>EKHRLLEDKERTKNWKRWGPYLSERQWGTVREDYSPDGNCWEYLSHEESRSRAYRWGEDGLMGFCDRQCRLCFSVALWNGKDPILKERLFGLTGPEGNHGEDVKENYYYLDSSPTHSYMKMLYKYPQGEFPYSDIVHENRRRGLEALEYELDDTGAFNNGKFWDVQVEYAKNAPQDILCQITVSNRGSESAEIHVLPTLWYRNTWIWGCTHEGCTLKPSIRKMGDNKVNCKHQTLGRKNFEIDNLYNRVKNVVDTMEWSFMDVPDQPKPQLLFTENETNTKDLFNIDQYTKYTKDAFHRYVVHSDRPWQDILSCPSVSDKLVTSNLDMQPTACGQPGKQNYLTPAPLQIVVVIWHDKWFATSPGNKGTKVAAYYKLLVPAGGFVVLHSRLVDSASSPKELQLSDFNEIIKQRKTETDLYYKVSCVGLSGRVLILRQACAGLLWSKQFYHYIVDDWLKGDADQIPPPQSRLQGRNKDWKHLFNRDVVSMPDKWEYPWYASWDLAFHMIPFCKIDPEFAKNQLLLFLREWYMAPSGQIPAYEFAFDDVNPPVHAWSVYRVYKLTAPKGQRDQLFLARCFQKLILNFTWWVNRKDPSGKNIFSGGFLGLDNIGVFDRSKPLPTGGHLEQADGTAWMAFFCVVMLDMALELSLFDASYEDMASKFFEHFIMIIDAMNAAGHGEGWFRLWDEEDGFYYDVLRFPNSSHPLRVRSMVGLIPLYACLVLDGENTEKLLGFKKRTQWFLDNRKDLNSRVSAKPIEGKPNRILLAIPTLTQLKSVLKYLLDENEFLSPFGIRSLSKVTYQSVWSMIHCCNIPTGSSEQTIRDGCGWGQSIEWIMYRPNRILTLFVNYLIIEALERYDYFYGDTLKVECPTGSGNFVRLKEVSKEISRRLVSLFEPDPVTGRRPCHGDNPFYADDPCWKDLVLFYEYFHAENGR</sequence>
<proteinExistence type="predicted"/>
<dbReference type="GeneTree" id="ENSGT00390000017452"/>
<dbReference type="PANTHER" id="PTHR10412">
    <property type="entry name" value="MANNOSYL-OLIGOSACCHARIDE GLUCOSIDASE"/>
    <property type="match status" value="1"/>
</dbReference>
<dbReference type="InterPro" id="IPR054491">
    <property type="entry name" value="MGH1-like_GH"/>
</dbReference>
<organism evidence="2 3">
    <name type="scientific">Ciona savignyi</name>
    <name type="common">Pacific transparent sea squirt</name>
    <dbReference type="NCBI Taxonomy" id="51511"/>
    <lineage>
        <taxon>Eukaryota</taxon>
        <taxon>Metazoa</taxon>
        <taxon>Chordata</taxon>
        <taxon>Tunicata</taxon>
        <taxon>Ascidiacea</taxon>
        <taxon>Phlebobranchia</taxon>
        <taxon>Cionidae</taxon>
        <taxon>Ciona</taxon>
    </lineage>
</organism>